<dbReference type="InterPro" id="IPR042070">
    <property type="entry name" value="PucR_C-HTH_sf"/>
</dbReference>
<dbReference type="Pfam" id="PF13556">
    <property type="entry name" value="HTH_30"/>
    <property type="match status" value="1"/>
</dbReference>
<feature type="domain" description="PucR C-terminal helix-turn-helix" evidence="2">
    <location>
        <begin position="463"/>
        <end position="520"/>
    </location>
</feature>
<dbReference type="Pfam" id="PF17853">
    <property type="entry name" value="GGDEF_2"/>
    <property type="match status" value="1"/>
</dbReference>
<evidence type="ECO:0000259" key="2">
    <source>
        <dbReference type="Pfam" id="PF13556"/>
    </source>
</evidence>
<proteinExistence type="inferred from homology"/>
<dbReference type="InterPro" id="IPR051448">
    <property type="entry name" value="CdaR-like_regulators"/>
</dbReference>
<evidence type="ECO:0000259" key="3">
    <source>
        <dbReference type="Pfam" id="PF17853"/>
    </source>
</evidence>
<dbReference type="EMBL" id="CP163441">
    <property type="protein sequence ID" value="XDQ48265.1"/>
    <property type="molecule type" value="Genomic_DNA"/>
</dbReference>
<dbReference type="PANTHER" id="PTHR33744">
    <property type="entry name" value="CARBOHYDRATE DIACID REGULATOR"/>
    <property type="match status" value="1"/>
</dbReference>
<sequence>MSGTLDSLVAALGSGVLRAVLLPEPSLPVGGVRIHEPGAARASTPGEVLLAVGAHEAATVTALLRTLRGSVAALAVKCRIEDDTEVLEAAAEHGCAILVLDDGIDWLQAAALVQGTLAEHAGPVEADEQRTGDLFALADLAAAAVGGPVTVEDPRGWLLAYSSDQRGGDAVRTETLMNRRAPDAFSRALAAHGIPQEIARSDSPVTVRGVGEGAADRLAVGLRAGSFGLGTMWAVVDRPDEPRITAFGQVAHRVVVQLMRRRTEDYRGHRVEMEQLAVLLHGSPAVTGSADAVELPPGAHWVVALALAPHEPAERALARSRLEQALALTQRGPELTVHAGQLSNLWYLVLTVARPRESSPDLVRGWVYDLLGSRDRDRLPVYAGIGSAAHGQGHLPRSRKEAERALAVARLTPAPGDPLAFDDCWARAALTRLLEPAVVADLESVTPLHRLQEQDDTHGTEYVPTLHAWLEHQGNVRAAAEQLHVHTNTLRYRLGKIEEAAGIDLGDADVRLVLALQLKAITS</sequence>
<dbReference type="InterPro" id="IPR025736">
    <property type="entry name" value="PucR_C-HTH_dom"/>
</dbReference>
<protein>
    <submittedName>
        <fullName evidence="4">PucR family transcriptional regulator</fullName>
    </submittedName>
</protein>
<dbReference type="PANTHER" id="PTHR33744:SF1">
    <property type="entry name" value="DNA-BINDING TRANSCRIPTIONAL ACTIVATOR ADER"/>
    <property type="match status" value="1"/>
</dbReference>
<organism evidence="4">
    <name type="scientific">Streptomyces sp. R39</name>
    <dbReference type="NCBI Taxonomy" id="3238631"/>
    <lineage>
        <taxon>Bacteria</taxon>
        <taxon>Bacillati</taxon>
        <taxon>Actinomycetota</taxon>
        <taxon>Actinomycetes</taxon>
        <taxon>Kitasatosporales</taxon>
        <taxon>Streptomycetaceae</taxon>
        <taxon>Streptomyces</taxon>
    </lineage>
</organism>
<dbReference type="Gene3D" id="1.10.10.2840">
    <property type="entry name" value="PucR C-terminal helix-turn-helix domain"/>
    <property type="match status" value="1"/>
</dbReference>
<dbReference type="InterPro" id="IPR041522">
    <property type="entry name" value="CdaR_GGDEF"/>
</dbReference>
<feature type="domain" description="CdaR GGDEF-like" evidence="3">
    <location>
        <begin position="296"/>
        <end position="408"/>
    </location>
</feature>
<comment type="similarity">
    <text evidence="1">Belongs to the CdaR family.</text>
</comment>
<dbReference type="AlphaFoldDB" id="A0AB39R065"/>
<dbReference type="RefSeq" id="WP_369227088.1">
    <property type="nucleotide sequence ID" value="NZ_CP163441.1"/>
</dbReference>
<gene>
    <name evidence="4" type="ORF">AB5J52_41730</name>
</gene>
<evidence type="ECO:0000256" key="1">
    <source>
        <dbReference type="ARBA" id="ARBA00006754"/>
    </source>
</evidence>
<accession>A0AB39R065</accession>
<evidence type="ECO:0000313" key="4">
    <source>
        <dbReference type="EMBL" id="XDQ48265.1"/>
    </source>
</evidence>
<name>A0AB39R065_9ACTN</name>
<reference evidence="4" key="1">
    <citation type="submission" date="2024-07" db="EMBL/GenBank/DDBJ databases">
        <authorList>
            <person name="Yu S.T."/>
        </authorList>
    </citation>
    <scope>NUCLEOTIDE SEQUENCE</scope>
    <source>
        <strain evidence="4">R39</strain>
    </source>
</reference>